<dbReference type="VEuPathDB" id="PlasmoDB:PYYM_0101700"/>
<evidence type="ECO:0000313" key="4">
    <source>
        <dbReference type="Proteomes" id="UP000072874"/>
    </source>
</evidence>
<dbReference type="VEuPathDB" id="PlasmoDB:PY17X_0102300"/>
<feature type="compositionally biased region" description="Acidic residues" evidence="1">
    <location>
        <begin position="142"/>
        <end position="164"/>
    </location>
</feature>
<dbReference type="EMBL" id="LM993655">
    <property type="protein sequence ID" value="VTZ71447.1"/>
    <property type="molecule type" value="Genomic_DNA"/>
</dbReference>
<evidence type="ECO:0000256" key="1">
    <source>
        <dbReference type="SAM" id="MobiDB-lite"/>
    </source>
</evidence>
<feature type="compositionally biased region" description="Acidic residues" evidence="1">
    <location>
        <begin position="118"/>
        <end position="132"/>
    </location>
</feature>
<reference evidence="3 4" key="1">
    <citation type="journal article" date="2014" name="BMC Biol.">
        <title>A comprehensive evaluation of rodent malaria parasite genomes and gene expression.</title>
        <authorList>
            <person name="Otto T.D."/>
            <person name="Bohme U."/>
            <person name="Jackson A.P."/>
            <person name="Hunt M."/>
            <person name="Franke-Fayard B."/>
            <person name="Hoeijmakers W.A."/>
            <person name="Religa A.A."/>
            <person name="Robertson L."/>
            <person name="Sanders M."/>
            <person name="Ogun S.A."/>
            <person name="Cunningham D."/>
            <person name="Erhart A."/>
            <person name="Billker O."/>
            <person name="Khan S.M."/>
            <person name="Stunnenberg H.G."/>
            <person name="Langhorne J."/>
            <person name="Holder A.A."/>
            <person name="Waters A.P."/>
            <person name="Newbold C.I."/>
            <person name="Pain A."/>
            <person name="Berriman M."/>
            <person name="Janse C.J."/>
        </authorList>
    </citation>
    <scope>NUCLEOTIDE SEQUENCE [LARGE SCALE GENOMIC DNA]</scope>
    <source>
        <strain evidence="3 4">17X</strain>
    </source>
</reference>
<accession>A0A4V0KER3</accession>
<gene>
    <name evidence="3" type="ORF">PY17X_0102300</name>
</gene>
<sequence length="368" mass="40533">MANCSRVSGKLFLLSIILLLPYIINYANNKGNNHNVSFATNNELKRLLAEPANDLEANNNPQYGAVNYKPVNAANASPVNAANASPVNAANASPVNAANANPVNAADANPVNAADANPNDDAEYDPDEDYYSDAESFLGSDSEYEMFSDPESSLESESESEPEFINEVSHEERPKFFRKSKQNNDESQTEENDVESNQGAAGGMPLNNLFQGVNQDEIQKMFATMPFHISNIINFKGMLNNDVSNDEEVDEEKKAHMDAKIGKIGNMLTEFISKFNLGDSIQQNMDEIIGLTQNCDLDSDPMSFLKFISVATTLASSFADTFKDENGKPDKRKMQEQGKLMSEHMQHIIKEVSKPLPEAQTKNKPSKN</sequence>
<name>A0A4V0KER3_PLAYE</name>
<dbReference type="OMA" id="FHISNII"/>
<keyword evidence="2" id="KW-0812">Transmembrane</keyword>
<dbReference type="AlphaFoldDB" id="A0A4V0KER3"/>
<feature type="transmembrane region" description="Helical" evidence="2">
    <location>
        <begin position="7"/>
        <end position="24"/>
    </location>
</feature>
<dbReference type="OrthoDB" id="373046at2759"/>
<protein>
    <submittedName>
        <fullName evidence="3">Uncharacterized protein</fullName>
    </submittedName>
</protein>
<dbReference type="KEGG" id="pyo:PY17X_0102300"/>
<organism evidence="3 4">
    <name type="scientific">Plasmodium yoelii</name>
    <dbReference type="NCBI Taxonomy" id="5861"/>
    <lineage>
        <taxon>Eukaryota</taxon>
        <taxon>Sar</taxon>
        <taxon>Alveolata</taxon>
        <taxon>Apicomplexa</taxon>
        <taxon>Aconoidasida</taxon>
        <taxon>Haemosporida</taxon>
        <taxon>Plasmodiidae</taxon>
        <taxon>Plasmodium</taxon>
        <taxon>Plasmodium (Vinckeia)</taxon>
    </lineage>
</organism>
<dbReference type="RefSeq" id="XP_725552.1">
    <property type="nucleotide sequence ID" value="XM_720459.1"/>
</dbReference>
<keyword evidence="2" id="KW-0472">Membrane</keyword>
<feature type="region of interest" description="Disordered" evidence="1">
    <location>
        <begin position="100"/>
        <end position="206"/>
    </location>
</feature>
<dbReference type="Proteomes" id="UP000072874">
    <property type="component" value="Chromosome 1"/>
</dbReference>
<feature type="compositionally biased region" description="Low complexity" evidence="1">
    <location>
        <begin position="100"/>
        <end position="117"/>
    </location>
</feature>
<dbReference type="VEuPathDB" id="PlasmoDB:PY05136"/>
<keyword evidence="2" id="KW-1133">Transmembrane helix</keyword>
<evidence type="ECO:0000313" key="3">
    <source>
        <dbReference type="EMBL" id="VTZ71447.1"/>
    </source>
</evidence>
<evidence type="ECO:0000256" key="2">
    <source>
        <dbReference type="SAM" id="Phobius"/>
    </source>
</evidence>
<proteinExistence type="predicted"/>
<dbReference type="GeneID" id="3790891"/>
<dbReference type="VEuPathDB" id="PlasmoDB:Py17XNL_000104683"/>